<comment type="caution">
    <text evidence="2">The sequence shown here is derived from an EMBL/GenBank/DDBJ whole genome shotgun (WGS) entry which is preliminary data.</text>
</comment>
<evidence type="ECO:0000313" key="3">
    <source>
        <dbReference type="Proteomes" id="UP001242045"/>
    </source>
</evidence>
<protein>
    <recommendedName>
        <fullName evidence="4">ESPR domain-containing protein</fullName>
    </recommendedName>
</protein>
<sequence length="82" mass="8315">MKLPLPPRNVWLEWLKNAGCAAALTFAVGAGAVIAASESQEPTAGSAIVVLCGAIGRCQGAMNQKASVPRGAVVQSLAHPHP</sequence>
<accession>A0AAW8CSR7</accession>
<reference evidence="2" key="1">
    <citation type="submission" date="2023-07" db="EMBL/GenBank/DDBJ databases">
        <title>Sorghum-associated microbial communities from plants grown in Nebraska, USA.</title>
        <authorList>
            <person name="Schachtman D."/>
        </authorList>
    </citation>
    <scope>NUCLEOTIDE SEQUENCE</scope>
    <source>
        <strain evidence="2">DS3754</strain>
    </source>
</reference>
<proteinExistence type="predicted"/>
<dbReference type="EMBL" id="JAUSRD010000001">
    <property type="protein sequence ID" value="MDP9890944.1"/>
    <property type="molecule type" value="Genomic_DNA"/>
</dbReference>
<feature type="chain" id="PRO_5043723402" description="ESPR domain-containing protein" evidence="1">
    <location>
        <begin position="36"/>
        <end position="82"/>
    </location>
</feature>
<keyword evidence="1" id="KW-0732">Signal</keyword>
<organism evidence="2 3">
    <name type="scientific">Variovorax boronicumulans</name>
    <dbReference type="NCBI Taxonomy" id="436515"/>
    <lineage>
        <taxon>Bacteria</taxon>
        <taxon>Pseudomonadati</taxon>
        <taxon>Pseudomonadota</taxon>
        <taxon>Betaproteobacteria</taxon>
        <taxon>Burkholderiales</taxon>
        <taxon>Comamonadaceae</taxon>
        <taxon>Variovorax</taxon>
    </lineage>
</organism>
<gene>
    <name evidence="2" type="ORF">J2W31_000040</name>
</gene>
<evidence type="ECO:0000313" key="2">
    <source>
        <dbReference type="EMBL" id="MDP9890944.1"/>
    </source>
</evidence>
<feature type="signal peptide" evidence="1">
    <location>
        <begin position="1"/>
        <end position="35"/>
    </location>
</feature>
<dbReference type="AlphaFoldDB" id="A0AAW8CSR7"/>
<evidence type="ECO:0008006" key="4">
    <source>
        <dbReference type="Google" id="ProtNLM"/>
    </source>
</evidence>
<evidence type="ECO:0000256" key="1">
    <source>
        <dbReference type="SAM" id="SignalP"/>
    </source>
</evidence>
<dbReference type="Proteomes" id="UP001242045">
    <property type="component" value="Unassembled WGS sequence"/>
</dbReference>
<name>A0AAW8CSR7_9BURK</name>